<dbReference type="EMBL" id="SEWF01000015">
    <property type="protein sequence ID" value="RYU95355.1"/>
    <property type="molecule type" value="Genomic_DNA"/>
</dbReference>
<dbReference type="PROSITE" id="PS50930">
    <property type="entry name" value="HTH_LYTTR"/>
    <property type="match status" value="1"/>
</dbReference>
<proteinExistence type="predicted"/>
<sequence length="116" mass="13106">MKANMNLKSETLVRVGGHKKFNPSIIVLMEADINYTKVHLNSGKVIYVATNLKKLEERLAANVSFFRSHRSFIINLNHVNTCGEDTVQLANNRTVLVARRRKEALVQKLACLKMAV</sequence>
<evidence type="ECO:0000313" key="3">
    <source>
        <dbReference type="Proteomes" id="UP000293162"/>
    </source>
</evidence>
<evidence type="ECO:0000259" key="1">
    <source>
        <dbReference type="PROSITE" id="PS50930"/>
    </source>
</evidence>
<evidence type="ECO:0000313" key="2">
    <source>
        <dbReference type="EMBL" id="RYU95355.1"/>
    </source>
</evidence>
<organism evidence="2 3">
    <name type="scientific">Emticicia agri</name>
    <dbReference type="NCBI Taxonomy" id="2492393"/>
    <lineage>
        <taxon>Bacteria</taxon>
        <taxon>Pseudomonadati</taxon>
        <taxon>Bacteroidota</taxon>
        <taxon>Cytophagia</taxon>
        <taxon>Cytophagales</taxon>
        <taxon>Leadbetterellaceae</taxon>
        <taxon>Emticicia</taxon>
    </lineage>
</organism>
<feature type="domain" description="HTH LytTR-type" evidence="1">
    <location>
        <begin position="30"/>
        <end position="111"/>
    </location>
</feature>
<dbReference type="RefSeq" id="WP_130021189.1">
    <property type="nucleotide sequence ID" value="NZ_SEWF01000015.1"/>
</dbReference>
<gene>
    <name evidence="2" type="ORF">EWM59_11845</name>
</gene>
<dbReference type="Gene3D" id="2.40.50.1020">
    <property type="entry name" value="LytTr DNA-binding domain"/>
    <property type="match status" value="1"/>
</dbReference>
<keyword evidence="3" id="KW-1185">Reference proteome</keyword>
<accession>A0A4Q5M047</accession>
<dbReference type="InterPro" id="IPR007492">
    <property type="entry name" value="LytTR_DNA-bd_dom"/>
</dbReference>
<dbReference type="GO" id="GO:0003677">
    <property type="term" value="F:DNA binding"/>
    <property type="evidence" value="ECO:0007669"/>
    <property type="project" value="InterPro"/>
</dbReference>
<name>A0A4Q5M047_9BACT</name>
<protein>
    <submittedName>
        <fullName evidence="2">LytTR family transcriptional regulator</fullName>
    </submittedName>
</protein>
<dbReference type="OrthoDB" id="1430683at2"/>
<dbReference type="SMART" id="SM00850">
    <property type="entry name" value="LytTR"/>
    <property type="match status" value="1"/>
</dbReference>
<comment type="caution">
    <text evidence="2">The sequence shown here is derived from an EMBL/GenBank/DDBJ whole genome shotgun (WGS) entry which is preliminary data.</text>
</comment>
<dbReference type="Proteomes" id="UP000293162">
    <property type="component" value="Unassembled WGS sequence"/>
</dbReference>
<dbReference type="AlphaFoldDB" id="A0A4Q5M047"/>
<reference evidence="2 3" key="1">
    <citation type="submission" date="2019-02" db="EMBL/GenBank/DDBJ databases">
        <title>Bacterial novel species Emticicia sp. 17J42-9 isolated from soil.</title>
        <authorList>
            <person name="Jung H.-Y."/>
        </authorList>
    </citation>
    <scope>NUCLEOTIDE SEQUENCE [LARGE SCALE GENOMIC DNA]</scope>
    <source>
        <strain evidence="2 3">17J42-9</strain>
    </source>
</reference>
<dbReference type="Pfam" id="PF04397">
    <property type="entry name" value="LytTR"/>
    <property type="match status" value="1"/>
</dbReference>